<dbReference type="Gene3D" id="3.40.630.30">
    <property type="match status" value="2"/>
</dbReference>
<dbReference type="Gene3D" id="3.30.1050.10">
    <property type="entry name" value="SCP2 sterol-binding domain"/>
    <property type="match status" value="1"/>
</dbReference>
<dbReference type="RefSeq" id="WP_100424573.1">
    <property type="nucleotide sequence ID" value="NZ_PGEX01000001.1"/>
</dbReference>
<dbReference type="InterPro" id="IPR024320">
    <property type="entry name" value="LPG_synthase_C"/>
</dbReference>
<dbReference type="Pfam" id="PF00583">
    <property type="entry name" value="Acetyltransf_1"/>
    <property type="match status" value="1"/>
</dbReference>
<dbReference type="GO" id="GO:0016747">
    <property type="term" value="F:acyltransferase activity, transferring groups other than amino-acyl groups"/>
    <property type="evidence" value="ECO:0007669"/>
    <property type="project" value="InterPro"/>
</dbReference>
<evidence type="ECO:0000259" key="1">
    <source>
        <dbReference type="PROSITE" id="PS51186"/>
    </source>
</evidence>
<accession>A0A2M9A459</accession>
<gene>
    <name evidence="2" type="ORF">BGX16_0426</name>
</gene>
<keyword evidence="3" id="KW-1185">Reference proteome</keyword>
<feature type="domain" description="N-acetyltransferase" evidence="1">
    <location>
        <begin position="291"/>
        <end position="453"/>
    </location>
</feature>
<evidence type="ECO:0000313" key="2">
    <source>
        <dbReference type="EMBL" id="PJJ40500.1"/>
    </source>
</evidence>
<dbReference type="InterPro" id="IPR000182">
    <property type="entry name" value="GNAT_dom"/>
</dbReference>
<protein>
    <recommendedName>
        <fullName evidence="1">N-acetyltransferase domain-containing protein</fullName>
    </recommendedName>
</protein>
<dbReference type="InterPro" id="IPR036527">
    <property type="entry name" value="SCP2_sterol-bd_dom_sf"/>
</dbReference>
<organism evidence="2 3">
    <name type="scientific">Hallerella succinigenes</name>
    <dbReference type="NCBI Taxonomy" id="1896222"/>
    <lineage>
        <taxon>Bacteria</taxon>
        <taxon>Pseudomonadati</taxon>
        <taxon>Fibrobacterota</taxon>
        <taxon>Fibrobacteria</taxon>
        <taxon>Fibrobacterales</taxon>
        <taxon>Fibrobacteraceae</taxon>
        <taxon>Hallerella</taxon>
    </lineage>
</organism>
<dbReference type="Proteomes" id="UP000231134">
    <property type="component" value="Unassembled WGS sequence"/>
</dbReference>
<comment type="caution">
    <text evidence="2">The sequence shown here is derived from an EMBL/GenBank/DDBJ whole genome shotgun (WGS) entry which is preliminary data.</text>
</comment>
<evidence type="ECO:0000313" key="3">
    <source>
        <dbReference type="Proteomes" id="UP000231134"/>
    </source>
</evidence>
<dbReference type="InterPro" id="IPR016181">
    <property type="entry name" value="Acyl_CoA_acyltransferase"/>
</dbReference>
<proteinExistence type="predicted"/>
<dbReference type="PANTHER" id="PTHR41373:SF1">
    <property type="entry name" value="PHOSPHATIDYLGLYCEROL LYSYLTRANSFERASE C-TERMINAL DOMAIN-CONTAINING PROTEIN"/>
    <property type="match status" value="1"/>
</dbReference>
<dbReference type="Pfam" id="PF09924">
    <property type="entry name" value="LPG_synthase_C"/>
    <property type="match status" value="1"/>
</dbReference>
<reference evidence="2 3" key="1">
    <citation type="submission" date="2017-11" db="EMBL/GenBank/DDBJ databases">
        <title>Animal gut microbial communities from fecal samples from Wisconsin, USA.</title>
        <authorList>
            <person name="Neumann A."/>
        </authorList>
    </citation>
    <scope>NUCLEOTIDE SEQUENCE [LARGE SCALE GENOMIC DNA]</scope>
    <source>
        <strain evidence="2 3">UWS3</strain>
    </source>
</reference>
<dbReference type="PANTHER" id="PTHR41373">
    <property type="entry name" value="DUF2156 DOMAIN-CONTAINING PROTEIN"/>
    <property type="match status" value="1"/>
</dbReference>
<sequence>MFHPIDLESKPTLLRYLKQANKQCCDYAFASLYAWTSFYRTVWCEVDGFLILRFLITGTKKWAYLEPLGSGDISKAIEFIQNDAATVTHQPIRFFSLSQEFVEKAQSIPALQSQRFYKNRSFGNYIYSREKLALLAGKKFHGKRNHIAQFHKLYPDYAWKIIDPHTDICAIEELLGQWIDSQGRSTTTILQEKTMIERSLASYEALELFGILLTVEGKTVAFAYGSKVNANTFCLHVEKADKHYEGAYAKINQLIAQSLPESIEYINREEDMGLESLRKAKLSYYPDFLTEEYFSYDINSTEAQIWELWQTCFPEDDNEFMPNFIYPYSEDSSRITLYQNGKLASMLHLIEGESSWGKVGYIYGLATAPNYRCQGFAKQILEKAMEQAKKSGMVALWAIQENRSYRIWQSKLDFSEIQAEALKFETEDGFDFGENPETDFGIFRIIDMQAYLSLYAQEHPEFSTQISVEDKVLPENSGLYQIQNGSVTKSTGENENCRSKPAEILQKMPISGGKVLKIAVVSRQH</sequence>
<dbReference type="PROSITE" id="PS51186">
    <property type="entry name" value="GNAT"/>
    <property type="match status" value="1"/>
</dbReference>
<dbReference type="AlphaFoldDB" id="A0A2M9A459"/>
<dbReference type="OrthoDB" id="9765580at2"/>
<name>A0A2M9A459_9BACT</name>
<dbReference type="CDD" id="cd04301">
    <property type="entry name" value="NAT_SF"/>
    <property type="match status" value="1"/>
</dbReference>
<dbReference type="SUPFAM" id="SSF55729">
    <property type="entry name" value="Acyl-CoA N-acyltransferases (Nat)"/>
    <property type="match status" value="3"/>
</dbReference>
<dbReference type="InterPro" id="IPR016732">
    <property type="entry name" value="UCP018688"/>
</dbReference>
<dbReference type="EMBL" id="PGEX01000001">
    <property type="protein sequence ID" value="PJJ40500.1"/>
    <property type="molecule type" value="Genomic_DNA"/>
</dbReference>